<feature type="domain" description="PhnB-like" evidence="1">
    <location>
        <begin position="4"/>
        <end position="137"/>
    </location>
</feature>
<gene>
    <name evidence="2" type="ORF">MCCS_04380</name>
</gene>
<dbReference type="AlphaFoldDB" id="A0A1W7A9D9"/>
<evidence type="ECO:0000313" key="3">
    <source>
        <dbReference type="Proteomes" id="UP000194154"/>
    </source>
</evidence>
<dbReference type="EMBL" id="CP021059">
    <property type="protein sequence ID" value="ARQ06104.1"/>
    <property type="molecule type" value="Genomic_DNA"/>
</dbReference>
<organism evidence="2 3">
    <name type="scientific">Macrococcoides canis</name>
    <dbReference type="NCBI Taxonomy" id="1855823"/>
    <lineage>
        <taxon>Bacteria</taxon>
        <taxon>Bacillati</taxon>
        <taxon>Bacillota</taxon>
        <taxon>Bacilli</taxon>
        <taxon>Bacillales</taxon>
        <taxon>Staphylococcaceae</taxon>
        <taxon>Macrococcoides</taxon>
    </lineage>
</organism>
<dbReference type="PANTHER" id="PTHR33990">
    <property type="entry name" value="PROTEIN YJDN-RELATED"/>
    <property type="match status" value="1"/>
</dbReference>
<dbReference type="InterPro" id="IPR028973">
    <property type="entry name" value="PhnB-like"/>
</dbReference>
<dbReference type="GeneID" id="35294585"/>
<dbReference type="STRING" id="1855823.MCCS_04380"/>
<dbReference type="Pfam" id="PF06983">
    <property type="entry name" value="3-dmu-9_3-mt"/>
    <property type="match status" value="1"/>
</dbReference>
<evidence type="ECO:0000259" key="1">
    <source>
        <dbReference type="Pfam" id="PF06983"/>
    </source>
</evidence>
<dbReference type="InterPro" id="IPR029068">
    <property type="entry name" value="Glyas_Bleomycin-R_OHBP_Dase"/>
</dbReference>
<dbReference type="CDD" id="cd06588">
    <property type="entry name" value="PhnB_like"/>
    <property type="match status" value="1"/>
</dbReference>
<protein>
    <recommendedName>
        <fullName evidence="1">PhnB-like domain-containing protein</fullName>
    </recommendedName>
</protein>
<dbReference type="Proteomes" id="UP000194154">
    <property type="component" value="Chromosome"/>
</dbReference>
<dbReference type="PANTHER" id="PTHR33990:SF5">
    <property type="entry name" value="PHNB-LIKE DOMAIN-CONTAINING PROTEIN"/>
    <property type="match status" value="1"/>
</dbReference>
<dbReference type="SUPFAM" id="SSF54593">
    <property type="entry name" value="Glyoxalase/Bleomycin resistance protein/Dihydroxybiphenyl dioxygenase"/>
    <property type="match status" value="1"/>
</dbReference>
<dbReference type="OrthoDB" id="9795306at2"/>
<dbReference type="RefSeq" id="WP_086041793.1">
    <property type="nucleotide sequence ID" value="NZ_CBCRZA010000003.1"/>
</dbReference>
<evidence type="ECO:0000313" key="2">
    <source>
        <dbReference type="EMBL" id="ARQ06104.1"/>
    </source>
</evidence>
<dbReference type="KEGG" id="mcak:MCCS_04380"/>
<proteinExistence type="predicted"/>
<sequence>MTQLIPYLSFESAKEALAYYEDVFEATDVNRLPVGKEQAGQFGVDPEQAEEMTMHSEFKVAGHKLYAADRFGKAGDFNNSMTLSLNWDKSNAEDTAAMTELFNKVAAHDDTKVHMPIEEQFWGGVMGALDDKYGVHWMFNGN</sequence>
<name>A0A1W7A9D9_9STAP</name>
<keyword evidence="3" id="KW-1185">Reference proteome</keyword>
<accession>A0A1W7A9D9</accession>
<reference evidence="2 3" key="1">
    <citation type="journal article" date="2017" name="Int. J. Syst. Evol. Microbiol.">
        <title>Macrococcus canis sp. nov., a skin bacterium associated with infections in dogs.</title>
        <authorList>
            <person name="Gobeli Brawand S."/>
            <person name="Cotting K."/>
            <person name="Gomez-Sanz E."/>
            <person name="Collaud A."/>
            <person name="Thomann A."/>
            <person name="Brodard I."/>
            <person name="Rodriguez-Campos S."/>
            <person name="Strauss C."/>
            <person name="Perreten V."/>
        </authorList>
    </citation>
    <scope>NUCLEOTIDE SEQUENCE [LARGE SCALE GENOMIC DNA]</scope>
    <source>
        <strain evidence="2 3">KM45013</strain>
    </source>
</reference>
<dbReference type="Gene3D" id="3.10.180.10">
    <property type="entry name" value="2,3-Dihydroxybiphenyl 1,2-Dioxygenase, domain 1"/>
    <property type="match status" value="1"/>
</dbReference>